<feature type="signal peptide" evidence="6">
    <location>
        <begin position="1"/>
        <end position="24"/>
    </location>
</feature>
<dbReference type="NCBIfam" id="NF010237">
    <property type="entry name" value="PRK13684.1"/>
    <property type="match status" value="1"/>
</dbReference>
<dbReference type="Proteomes" id="UP000180235">
    <property type="component" value="Chromosome"/>
</dbReference>
<dbReference type="RefSeq" id="WP_071455329.1">
    <property type="nucleotide sequence ID" value="NZ_CP017675.1"/>
</dbReference>
<sequence>MRRVWAMILCVFLLGCARGPAALAVHPWEPVPLPTTATLMDIAFDPDNAQHGWVVGTEATLLETQDGGKTWALRALDVGEGLYRLTAVSMRSGEGWVVGKPALLLHTTDGGQSWVRIPLDERLPGAPIAIAALGTGQAEMTTDLGAIYRTTDGGQSWQAQVQQALGAARDLDRDGQGRYTAVSTKGNFYSTWEPGQAAWVQHNRESSRRVQSMGFMPSGGLWMLSQAGELRFNPDGQEGNWTKPRQPEGNVGFLGIGLLDMAYRSAQELWLTGGSGTLYVSQDGGQTWQQDKEVEKIPANLYRIVFFTPEQGFILGNQGTLLRYRGV</sequence>
<proteinExistence type="inferred from homology"/>
<keyword evidence="2 4" id="KW-0732">Signal</keyword>
<evidence type="ECO:0000256" key="1">
    <source>
        <dbReference type="ARBA" id="ARBA00022531"/>
    </source>
</evidence>
<name>A0A1J0AGC8_9CYAN</name>
<dbReference type="SUPFAM" id="SSF110296">
    <property type="entry name" value="Oligoxyloglucan reducing end-specific cellobiohydrolase"/>
    <property type="match status" value="1"/>
</dbReference>
<dbReference type="InterPro" id="IPR015943">
    <property type="entry name" value="WD40/YVTN_repeat-like_dom_sf"/>
</dbReference>
<dbReference type="GO" id="GO:0009523">
    <property type="term" value="C:photosystem II"/>
    <property type="evidence" value="ECO:0007669"/>
    <property type="project" value="UniProtKB-KW"/>
</dbReference>
<comment type="domain">
    <text evidence="4">A 7-bladed beta-propeller torus, about 55 by 55 Angstroms, with a depth of about 25 Angstroms and a central pore.</text>
</comment>
<dbReference type="PROSITE" id="PS51257">
    <property type="entry name" value="PROKAR_LIPOPROTEIN"/>
    <property type="match status" value="1"/>
</dbReference>
<evidence type="ECO:0000256" key="5">
    <source>
        <dbReference type="PIRNR" id="PIRNR017875"/>
    </source>
</evidence>
<accession>A0A1J0AGC8</accession>
<dbReference type="KEGG" id="glt:GlitD10_2626"/>
<comment type="function">
    <text evidence="4">A factor required for optimal assembly of photosystem II (PSII), acting in the early stages of PSII assembly. Also plays a role in replacement of photodamaged D1 (psbA). Assists YidC in synthesis of chlorophyll-binding proteins.</text>
</comment>
<evidence type="ECO:0000256" key="4">
    <source>
        <dbReference type="HAMAP-Rule" id="MF_01348"/>
    </source>
</evidence>
<evidence type="ECO:0000256" key="6">
    <source>
        <dbReference type="SAM" id="SignalP"/>
    </source>
</evidence>
<dbReference type="AlphaFoldDB" id="A0A1J0AGC8"/>
<dbReference type="STRING" id="1188229.GlitD10_2626"/>
<dbReference type="GO" id="GO:0031977">
    <property type="term" value="C:thylakoid lumen"/>
    <property type="evidence" value="ECO:0007669"/>
    <property type="project" value="UniProtKB-UniRule"/>
</dbReference>
<comment type="subcellular location">
    <subcellularLocation>
        <location evidence="4">Cellular thylakoid membrane</location>
        <topology evidence="4">Lipid-anchor</topology>
        <orientation evidence="4">Lumenal side</orientation>
    </subcellularLocation>
    <text evidence="4">Associated with a PSII precusor complex on the lumenal side of the thylakoid membrane.</text>
</comment>
<organism evidence="8 9">
    <name type="scientific">Gloeomargarita lithophora Alchichica-D10</name>
    <dbReference type="NCBI Taxonomy" id="1188229"/>
    <lineage>
        <taxon>Bacteria</taxon>
        <taxon>Bacillati</taxon>
        <taxon>Cyanobacteriota</taxon>
        <taxon>Cyanophyceae</taxon>
        <taxon>Gloeomargaritales</taxon>
        <taxon>Gloeomargaritaceae</taxon>
        <taxon>Gloeomargarita</taxon>
    </lineage>
</organism>
<gene>
    <name evidence="4" type="primary">ycf48</name>
    <name evidence="8" type="ORF">GlitD10_2626</name>
</gene>
<dbReference type="EMBL" id="CP017675">
    <property type="protein sequence ID" value="APB34967.1"/>
    <property type="molecule type" value="Genomic_DNA"/>
</dbReference>
<dbReference type="InterPro" id="IPR016705">
    <property type="entry name" value="Ycf48/Hcf136"/>
</dbReference>
<reference evidence="8 9" key="1">
    <citation type="submission" date="2016-10" db="EMBL/GenBank/DDBJ databases">
        <title>Description of Gloeomargarita lithophora gen. nov., sp. nov., a thylakoid-bearing basal-branching cyanobacterium with intracellular carbonates, and proposal for Gloeomargaritales ord. nov.</title>
        <authorList>
            <person name="Moreira D."/>
            <person name="Tavera R."/>
            <person name="Benzerara K."/>
            <person name="Skouri-Panet F."/>
            <person name="Couradeau E."/>
            <person name="Gerard E."/>
            <person name="Loussert C."/>
            <person name="Novelo E."/>
            <person name="Zivanovic Y."/>
            <person name="Lopez-Garcia P."/>
        </authorList>
    </citation>
    <scope>NUCLEOTIDE SEQUENCE [LARGE SCALE GENOMIC DNA]</scope>
    <source>
        <strain evidence="8 9">D10</strain>
    </source>
</reference>
<evidence type="ECO:0000313" key="9">
    <source>
        <dbReference type="Proteomes" id="UP000180235"/>
    </source>
</evidence>
<dbReference type="PANTHER" id="PTHR47199:SF2">
    <property type="entry name" value="PHOTOSYSTEM II STABILITY_ASSEMBLY FACTOR HCF136, CHLOROPLASTIC"/>
    <property type="match status" value="1"/>
</dbReference>
<keyword evidence="1 4" id="KW-0602">Photosynthesis</keyword>
<dbReference type="GO" id="GO:0031676">
    <property type="term" value="C:plasma membrane-derived thylakoid membrane"/>
    <property type="evidence" value="ECO:0007669"/>
    <property type="project" value="UniProtKB-SubCell"/>
</dbReference>
<keyword evidence="9" id="KW-1185">Reference proteome</keyword>
<dbReference type="OrthoDB" id="9813892at2"/>
<dbReference type="Gene3D" id="2.130.10.10">
    <property type="entry name" value="YVTN repeat-like/Quinoprotein amine dehydrogenase"/>
    <property type="match status" value="2"/>
</dbReference>
<dbReference type="HAMAP" id="MF_01348">
    <property type="entry name" value="Ycf48"/>
    <property type="match status" value="1"/>
</dbReference>
<evidence type="ECO:0000256" key="3">
    <source>
        <dbReference type="ARBA" id="ARBA00023276"/>
    </source>
</evidence>
<evidence type="ECO:0000256" key="2">
    <source>
        <dbReference type="ARBA" id="ARBA00022729"/>
    </source>
</evidence>
<dbReference type="InterPro" id="IPR028203">
    <property type="entry name" value="PSII_CF48-like_dom"/>
</dbReference>
<dbReference type="GO" id="GO:0015979">
    <property type="term" value="P:photosynthesis"/>
    <property type="evidence" value="ECO:0007669"/>
    <property type="project" value="UniProtKB-KW"/>
</dbReference>
<feature type="domain" description="Photosynthesis system II assembly factor Ycf48/Hcf136-like" evidence="7">
    <location>
        <begin position="23"/>
        <end position="324"/>
    </location>
</feature>
<comment type="subunit">
    <text evidence="4">Part of early PSII assembly complexes which includes D1 (psbA) and PsbI; not found in mature PSII. Binds to the lumenal side of PSII complexes. Interacts with YidC.</text>
</comment>
<protein>
    <recommendedName>
        <fullName evidence="4">Photosystem II assembly lipoprotein Ycf48</fullName>
    </recommendedName>
</protein>
<evidence type="ECO:0000259" key="7">
    <source>
        <dbReference type="Pfam" id="PF14870"/>
    </source>
</evidence>
<feature type="chain" id="PRO_5009730667" description="Photosystem II assembly lipoprotein Ycf48" evidence="6">
    <location>
        <begin position="25"/>
        <end position="327"/>
    </location>
</feature>
<dbReference type="PIRSF" id="PIRSF017875">
    <property type="entry name" value="PSII_HCF136"/>
    <property type="match status" value="1"/>
</dbReference>
<comment type="similarity">
    <text evidence="4 5">Belongs to the Ycf48 family.</text>
</comment>
<keyword evidence="4" id="KW-0793">Thylakoid</keyword>
<dbReference type="PANTHER" id="PTHR47199">
    <property type="entry name" value="PHOTOSYSTEM II STABILITY/ASSEMBLY FACTOR HCF136, CHLOROPLASTIC"/>
    <property type="match status" value="1"/>
</dbReference>
<dbReference type="Pfam" id="PF14870">
    <property type="entry name" value="PSII_BNR"/>
    <property type="match status" value="1"/>
</dbReference>
<evidence type="ECO:0000313" key="8">
    <source>
        <dbReference type="EMBL" id="APB34967.1"/>
    </source>
</evidence>
<keyword evidence="3 4" id="KW-0604">Photosystem II</keyword>